<dbReference type="InterPro" id="IPR009959">
    <property type="entry name" value="Cyclase_SnoaL-like"/>
</dbReference>
<evidence type="ECO:0000313" key="2">
    <source>
        <dbReference type="Proteomes" id="UP000249493"/>
    </source>
</evidence>
<dbReference type="EMBL" id="QLIN01000003">
    <property type="protein sequence ID" value="RAI70896.1"/>
    <property type="molecule type" value="Genomic_DNA"/>
</dbReference>
<organism evidence="1 2">
    <name type="scientific">Pseudomonas fluorescens</name>
    <dbReference type="NCBI Taxonomy" id="294"/>
    <lineage>
        <taxon>Bacteria</taxon>
        <taxon>Pseudomonadati</taxon>
        <taxon>Pseudomonadota</taxon>
        <taxon>Gammaproteobacteria</taxon>
        <taxon>Pseudomonadales</taxon>
        <taxon>Pseudomonadaceae</taxon>
        <taxon>Pseudomonas</taxon>
    </lineage>
</organism>
<dbReference type="AlphaFoldDB" id="A0A327N9T8"/>
<sequence length="190" mass="21544">MLTSLPNKFHHKNLIRLSASTTSQSLLYTYMRTDMTSAQVARNKETFRRLIEEAMPNGQLDVIRDMVTPECVTLRAGFANLYNAIGDAIPERGNFLNWLEAGWKPLSEAFGGQKMKVDHVVGDGDTVMMKWHMQIVHRGPFAGAPATQKTIDWEEIGIAHFNEEGKIETLWFMCEELKLAVNIGYKLELV</sequence>
<reference evidence="1 2" key="1">
    <citation type="submission" date="2018-06" db="EMBL/GenBank/DDBJ databases">
        <authorList>
            <person name="Zhirakovskaya E."/>
        </authorList>
    </citation>
    <scope>NUCLEOTIDE SEQUENCE [LARGE SCALE GENOMIC DNA]</scope>
    <source>
        <strain evidence="1 2">LY3</strain>
    </source>
</reference>
<evidence type="ECO:0008006" key="3">
    <source>
        <dbReference type="Google" id="ProtNLM"/>
    </source>
</evidence>
<protein>
    <recommendedName>
        <fullName evidence="3">SnoaL-like polyketide cyclase</fullName>
    </recommendedName>
</protein>
<accession>A0A327N9T8</accession>
<dbReference type="SUPFAM" id="SSF54427">
    <property type="entry name" value="NTF2-like"/>
    <property type="match status" value="1"/>
</dbReference>
<evidence type="ECO:0000313" key="1">
    <source>
        <dbReference type="EMBL" id="RAI70896.1"/>
    </source>
</evidence>
<proteinExistence type="predicted"/>
<dbReference type="GO" id="GO:0030638">
    <property type="term" value="P:polyketide metabolic process"/>
    <property type="evidence" value="ECO:0007669"/>
    <property type="project" value="InterPro"/>
</dbReference>
<name>A0A327N9T8_PSEFL</name>
<dbReference type="Proteomes" id="UP000249493">
    <property type="component" value="Unassembled WGS sequence"/>
</dbReference>
<comment type="caution">
    <text evidence="1">The sequence shown here is derived from an EMBL/GenBank/DDBJ whole genome shotgun (WGS) entry which is preliminary data.</text>
</comment>
<dbReference type="Pfam" id="PF07366">
    <property type="entry name" value="SnoaL"/>
    <property type="match status" value="1"/>
</dbReference>
<dbReference type="InterPro" id="IPR032710">
    <property type="entry name" value="NTF2-like_dom_sf"/>
</dbReference>
<gene>
    <name evidence="1" type="ORF">DOZ80_10530</name>
</gene>
<dbReference type="Gene3D" id="3.10.450.50">
    <property type="match status" value="1"/>
</dbReference>